<evidence type="ECO:0000313" key="2">
    <source>
        <dbReference type="EMBL" id="CAI0403265.1"/>
    </source>
</evidence>
<feature type="region of interest" description="Disordered" evidence="1">
    <location>
        <begin position="1"/>
        <end position="34"/>
    </location>
</feature>
<accession>A0AAV0J054</accession>
<feature type="compositionally biased region" description="Low complexity" evidence="1">
    <location>
        <begin position="13"/>
        <end position="26"/>
    </location>
</feature>
<gene>
    <name evidence="2" type="ORF">LITE_LOCUS11957</name>
</gene>
<feature type="region of interest" description="Disordered" evidence="1">
    <location>
        <begin position="103"/>
        <end position="171"/>
    </location>
</feature>
<organism evidence="2 3">
    <name type="scientific">Linum tenue</name>
    <dbReference type="NCBI Taxonomy" id="586396"/>
    <lineage>
        <taxon>Eukaryota</taxon>
        <taxon>Viridiplantae</taxon>
        <taxon>Streptophyta</taxon>
        <taxon>Embryophyta</taxon>
        <taxon>Tracheophyta</taxon>
        <taxon>Spermatophyta</taxon>
        <taxon>Magnoliopsida</taxon>
        <taxon>eudicotyledons</taxon>
        <taxon>Gunneridae</taxon>
        <taxon>Pentapetalae</taxon>
        <taxon>rosids</taxon>
        <taxon>fabids</taxon>
        <taxon>Malpighiales</taxon>
        <taxon>Linaceae</taxon>
        <taxon>Linum</taxon>
    </lineage>
</organism>
<proteinExistence type="predicted"/>
<dbReference type="EMBL" id="CAMGYJ010000004">
    <property type="protein sequence ID" value="CAI0403265.1"/>
    <property type="molecule type" value="Genomic_DNA"/>
</dbReference>
<name>A0AAV0J054_9ROSI</name>
<keyword evidence="3" id="KW-1185">Reference proteome</keyword>
<feature type="compositionally biased region" description="Basic residues" evidence="1">
    <location>
        <begin position="1"/>
        <end position="11"/>
    </location>
</feature>
<evidence type="ECO:0000313" key="3">
    <source>
        <dbReference type="Proteomes" id="UP001154282"/>
    </source>
</evidence>
<dbReference type="Proteomes" id="UP001154282">
    <property type="component" value="Unassembled WGS sequence"/>
</dbReference>
<feature type="compositionally biased region" description="Polar residues" evidence="1">
    <location>
        <begin position="294"/>
        <end position="308"/>
    </location>
</feature>
<feature type="compositionally biased region" description="Low complexity" evidence="1">
    <location>
        <begin position="229"/>
        <end position="239"/>
    </location>
</feature>
<sequence>MGRKKTGRRVARPSIPSEEPIVSPTPVTAPDGNSRRRRLILEEESEEEFVVHEVPSPVNGANPTIVSKHQCPIAGEIVDAVPLRMLALDPWYIEDRVPPLRETRTLRRQLPRTGSAHGKEGNGQNSSSGTEDEWKRKDKQPRVAPKNLESSPLAPELCDSEGTSSEEESCLFEVRRRVPEEKGTLRRLARSNRVNQVVQAFEKGLALKENHFDSHPLLSPELRLSFSIPSRRRSPVPGRRGSKLPSPVKPPCVDSPSTQRRASISLPESPPSKHPASTVPAPRESKQGSRRRIASNSSGQLSLFEQAQDSTGGGESSSGDGDSSNGDGDALKTDDGGCKAEAARLRALSGFSNEERFSADHLSRTFSPDFLSFQNHSASSPLNPSDRRRLLPPLYRSLLPPPLTCSNCGVSAR</sequence>
<dbReference type="AlphaFoldDB" id="A0AAV0J054"/>
<comment type="caution">
    <text evidence="2">The sequence shown here is derived from an EMBL/GenBank/DDBJ whole genome shotgun (WGS) entry which is preliminary data.</text>
</comment>
<feature type="compositionally biased region" description="Low complexity" evidence="1">
    <location>
        <begin position="317"/>
        <end position="328"/>
    </location>
</feature>
<feature type="region of interest" description="Disordered" evidence="1">
    <location>
        <begin position="229"/>
        <end position="335"/>
    </location>
</feature>
<evidence type="ECO:0000256" key="1">
    <source>
        <dbReference type="SAM" id="MobiDB-lite"/>
    </source>
</evidence>
<reference evidence="2" key="1">
    <citation type="submission" date="2022-08" db="EMBL/GenBank/DDBJ databases">
        <authorList>
            <person name="Gutierrez-Valencia J."/>
        </authorList>
    </citation>
    <scope>NUCLEOTIDE SEQUENCE</scope>
</reference>
<protein>
    <submittedName>
        <fullName evidence="2">Uncharacterized protein</fullName>
    </submittedName>
</protein>